<evidence type="ECO:0000256" key="1">
    <source>
        <dbReference type="SAM" id="MobiDB-lite"/>
    </source>
</evidence>
<dbReference type="AlphaFoldDB" id="A0A078ALJ3"/>
<dbReference type="InParanoid" id="A0A078ALJ3"/>
<evidence type="ECO:0000313" key="2">
    <source>
        <dbReference type="EMBL" id="CDW83094.1"/>
    </source>
</evidence>
<feature type="compositionally biased region" description="Basic and acidic residues" evidence="1">
    <location>
        <begin position="394"/>
        <end position="406"/>
    </location>
</feature>
<organism evidence="2 3">
    <name type="scientific">Stylonychia lemnae</name>
    <name type="common">Ciliate</name>
    <dbReference type="NCBI Taxonomy" id="5949"/>
    <lineage>
        <taxon>Eukaryota</taxon>
        <taxon>Sar</taxon>
        <taxon>Alveolata</taxon>
        <taxon>Ciliophora</taxon>
        <taxon>Intramacronucleata</taxon>
        <taxon>Spirotrichea</taxon>
        <taxon>Stichotrichia</taxon>
        <taxon>Sporadotrichida</taxon>
        <taxon>Oxytrichidae</taxon>
        <taxon>Stylonychinae</taxon>
        <taxon>Stylonychia</taxon>
    </lineage>
</organism>
<dbReference type="EMBL" id="CCKQ01011526">
    <property type="protein sequence ID" value="CDW83094.1"/>
    <property type="molecule type" value="Genomic_DNA"/>
</dbReference>
<gene>
    <name evidence="2" type="primary">Contig12152.g12991</name>
    <name evidence="2" type="ORF">STYLEM_12133</name>
</gene>
<feature type="region of interest" description="Disordered" evidence="1">
    <location>
        <begin position="382"/>
        <end position="474"/>
    </location>
</feature>
<proteinExistence type="predicted"/>
<protein>
    <submittedName>
        <fullName evidence="2">Uncharacterized protein</fullName>
    </submittedName>
</protein>
<feature type="region of interest" description="Disordered" evidence="1">
    <location>
        <begin position="105"/>
        <end position="127"/>
    </location>
</feature>
<reference evidence="2 3" key="1">
    <citation type="submission" date="2014-06" db="EMBL/GenBank/DDBJ databases">
        <authorList>
            <person name="Swart Estienne"/>
        </authorList>
    </citation>
    <scope>NUCLEOTIDE SEQUENCE [LARGE SCALE GENOMIC DNA]</scope>
    <source>
        <strain evidence="2 3">130c</strain>
    </source>
</reference>
<evidence type="ECO:0000313" key="3">
    <source>
        <dbReference type="Proteomes" id="UP000039865"/>
    </source>
</evidence>
<feature type="region of interest" description="Disordered" evidence="1">
    <location>
        <begin position="716"/>
        <end position="739"/>
    </location>
</feature>
<name>A0A078ALJ3_STYLE</name>
<feature type="compositionally biased region" description="Basic and acidic residues" evidence="1">
    <location>
        <begin position="436"/>
        <end position="451"/>
    </location>
</feature>
<sequence>MSLQPPQRQSTNQTSGTKINLNLIPNQFVSPSSGSKNGQQYLAQHFKNHIAKNIKASEVDIENRDAMKRVRNKMERRPTMNNCNYEDIMVQLNQEILSKFRKEKTLRAPSDSPMKGQMSHREGFDYKPDNNHSVVLKDKLKIKTNLDNSIGSIFGKGPSFEYPALNFSPITPSRANMLMDQVMKFNSMESPSKWKILGDVITNKFNQKLPIKEMIEQTHMKDKVFDKIYQKFAVGQKLKRYDLYMSEEVGRKEMKQLKQVVFESKEQQSMSFKNSKKLKQIQIQQTLASISKKAAQSEQEEKQATQSYMQTKKSKNHQLLAIKQAVDNREITLDEANEIILQHNKQLNEQLFKSVKDSKNGFDTILKDFKKRIFIKPTLNLNKSPRKYSISPDNRSHSKNSRDSQMRPKSATANRSKFPSQHKRMDSMQDSNAGTRKIESFHEPLKKETVKQKSSQSMLNLQNTKDSDVKSPRSKRSLVNIQLINQDIKNTVDYFIQQGKESKKQRPKTTKTSIKLKSNTRPVSISYDNGKYPGINLINKKYVYRDWRDYLYGPTESSLSYKQKMILTGKKSLKKSPTLRYTNRKVNSQMMHKLFYYPQDSNSLWQGNNPTNQSTEIGQLSKDTFQFINSNVNRINSNNAHKDFGRGQNSLNLTQFDTNQSESFMNAQFKNSSNVDAHYMNIQIGDIDAFNRRRKSSGSDLSLKNSQYIQQEKNIASKQSIHSQHSLKSKQKSQHQYYL</sequence>
<dbReference type="OrthoDB" id="10690132at2759"/>
<feature type="region of interest" description="Disordered" evidence="1">
    <location>
        <begin position="294"/>
        <end position="314"/>
    </location>
</feature>
<feature type="compositionally biased region" description="Polar residues" evidence="1">
    <location>
        <begin position="452"/>
        <end position="464"/>
    </location>
</feature>
<dbReference type="Proteomes" id="UP000039865">
    <property type="component" value="Unassembled WGS sequence"/>
</dbReference>
<accession>A0A078ALJ3</accession>
<keyword evidence="3" id="KW-1185">Reference proteome</keyword>